<dbReference type="GO" id="GO:0052689">
    <property type="term" value="F:carboxylic ester hydrolase activity"/>
    <property type="evidence" value="ECO:0007669"/>
    <property type="project" value="UniProtKB-ARBA"/>
</dbReference>
<comment type="caution">
    <text evidence="3">The sequence shown here is derived from an EMBL/GenBank/DDBJ whole genome shotgun (WGS) entry which is preliminary data.</text>
</comment>
<organism evidence="3 4">
    <name type="scientific">Micavibrio aeruginosavorus</name>
    <dbReference type="NCBI Taxonomy" id="349221"/>
    <lineage>
        <taxon>Bacteria</taxon>
        <taxon>Pseudomonadati</taxon>
        <taxon>Bdellovibrionota</taxon>
        <taxon>Bdellovibrionia</taxon>
        <taxon>Bdellovibrionales</taxon>
        <taxon>Pseudobdellovibrionaceae</taxon>
        <taxon>Micavibrio</taxon>
    </lineage>
</organism>
<evidence type="ECO:0000313" key="4">
    <source>
        <dbReference type="Proteomes" id="UP000249557"/>
    </source>
</evidence>
<keyword evidence="1" id="KW-0378">Hydrolase</keyword>
<dbReference type="Gene3D" id="3.40.50.1820">
    <property type="entry name" value="alpha/beta hydrolase"/>
    <property type="match status" value="1"/>
</dbReference>
<sequence>MSDDVVDLGSFILQDEPPLAPHLREEPVSFTSRDGATITGFINYPANAPVTQKALFLHEIEGRADGGTMRVLARRYADMGIATLRIDFSGHGDRKAEWENYSPQSMFTDAVSSLDWMDQKWPEVEKSILCGFSTGGAISLMLRAADERVSKCCLLYPVLSFRENFLAAAYADRLLVPINDWDTLTPWRADTFTREKIESSLNDHAPFSLLIHTYGADFIKGCKQIIDSGRDIPALLNASRAPVTVIQGTHDFCVPWVLADMLGEYGRRHDIPLKVITMEGMDHFVPTEWKPSVIKQFKKAAMAEGNNFDSRPVTINVKKEATNLSPPEPQP</sequence>
<evidence type="ECO:0000256" key="1">
    <source>
        <dbReference type="ARBA" id="ARBA00022801"/>
    </source>
</evidence>
<dbReference type="PANTHER" id="PTHR22946:SF9">
    <property type="entry name" value="POLYKETIDE TRANSFERASE AF380"/>
    <property type="match status" value="1"/>
</dbReference>
<accession>A0A2W5C1S9</accession>
<name>A0A2W5C1S9_9BACT</name>
<dbReference type="PANTHER" id="PTHR22946">
    <property type="entry name" value="DIENELACTONE HYDROLASE DOMAIN-CONTAINING PROTEIN-RELATED"/>
    <property type="match status" value="1"/>
</dbReference>
<protein>
    <recommendedName>
        <fullName evidence="2">Serine aminopeptidase S33 domain-containing protein</fullName>
    </recommendedName>
</protein>
<dbReference type="InterPro" id="IPR022742">
    <property type="entry name" value="Hydrolase_4"/>
</dbReference>
<dbReference type="InterPro" id="IPR050261">
    <property type="entry name" value="FrsA_esterase"/>
</dbReference>
<proteinExistence type="predicted"/>
<gene>
    <name evidence="3" type="ORF">DI626_02840</name>
</gene>
<dbReference type="AlphaFoldDB" id="A0A2W5C1S9"/>
<evidence type="ECO:0000313" key="3">
    <source>
        <dbReference type="EMBL" id="PZO87958.1"/>
    </source>
</evidence>
<dbReference type="Proteomes" id="UP000249557">
    <property type="component" value="Unassembled WGS sequence"/>
</dbReference>
<feature type="domain" description="Serine aminopeptidase S33" evidence="2">
    <location>
        <begin position="70"/>
        <end position="255"/>
    </location>
</feature>
<evidence type="ECO:0000259" key="2">
    <source>
        <dbReference type="Pfam" id="PF12146"/>
    </source>
</evidence>
<dbReference type="Pfam" id="PF12146">
    <property type="entry name" value="Hydrolase_4"/>
    <property type="match status" value="1"/>
</dbReference>
<dbReference type="EMBL" id="QFNK01000034">
    <property type="protein sequence ID" value="PZO87958.1"/>
    <property type="molecule type" value="Genomic_DNA"/>
</dbReference>
<reference evidence="3 4" key="1">
    <citation type="submission" date="2017-08" db="EMBL/GenBank/DDBJ databases">
        <title>Infants hospitalized years apart are colonized by the same room-sourced microbial strains.</title>
        <authorList>
            <person name="Brooks B."/>
            <person name="Olm M.R."/>
            <person name="Firek B.A."/>
            <person name="Baker R."/>
            <person name="Thomas B.C."/>
            <person name="Morowitz M.J."/>
            <person name="Banfield J.F."/>
        </authorList>
    </citation>
    <scope>NUCLEOTIDE SEQUENCE [LARGE SCALE GENOMIC DNA]</scope>
    <source>
        <strain evidence="3">S2_018_000_R2_104</strain>
    </source>
</reference>
<dbReference type="InterPro" id="IPR029058">
    <property type="entry name" value="AB_hydrolase_fold"/>
</dbReference>
<dbReference type="SUPFAM" id="SSF53474">
    <property type="entry name" value="alpha/beta-Hydrolases"/>
    <property type="match status" value="1"/>
</dbReference>